<feature type="transmembrane region" description="Helical" evidence="23">
    <location>
        <begin position="509"/>
        <end position="531"/>
    </location>
</feature>
<evidence type="ECO:0000259" key="25">
    <source>
        <dbReference type="Pfam" id="PF16209"/>
    </source>
</evidence>
<feature type="transmembrane region" description="Helical" evidence="23">
    <location>
        <begin position="557"/>
        <end position="578"/>
    </location>
</feature>
<dbReference type="PRINTS" id="PR00119">
    <property type="entry name" value="CATATPASE"/>
</dbReference>
<evidence type="ECO:0000256" key="5">
    <source>
        <dbReference type="ARBA" id="ARBA00022475"/>
    </source>
</evidence>
<feature type="compositionally biased region" description="Polar residues" evidence="24">
    <location>
        <begin position="68"/>
        <end position="79"/>
    </location>
</feature>
<keyword evidence="5" id="KW-1003">Cell membrane</keyword>
<evidence type="ECO:0000256" key="13">
    <source>
        <dbReference type="ARBA" id="ARBA00023055"/>
    </source>
</evidence>
<dbReference type="PROSITE" id="PS00154">
    <property type="entry name" value="ATPASE_E1_E2"/>
    <property type="match status" value="1"/>
</dbReference>
<feature type="binding site" evidence="21">
    <location>
        <position position="624"/>
    </location>
    <ligand>
        <name>ATP</name>
        <dbReference type="ChEBI" id="CHEBI:30616"/>
    </ligand>
</feature>
<dbReference type="InterPro" id="IPR036412">
    <property type="entry name" value="HAD-like_sf"/>
</dbReference>
<feature type="compositionally biased region" description="Basic and acidic residues" evidence="24">
    <location>
        <begin position="1446"/>
        <end position="1455"/>
    </location>
</feature>
<feature type="binding site" evidence="21">
    <location>
        <position position="938"/>
    </location>
    <ligand>
        <name>ATP</name>
        <dbReference type="ChEBI" id="CHEBI:30616"/>
    </ligand>
</feature>
<evidence type="ECO:0000256" key="1">
    <source>
        <dbReference type="ARBA" id="ARBA00001946"/>
    </source>
</evidence>
<dbReference type="NCBIfam" id="TIGR01494">
    <property type="entry name" value="ATPase_P-type"/>
    <property type="match status" value="1"/>
</dbReference>
<keyword evidence="9 21" id="KW-0067">ATP-binding</keyword>
<dbReference type="GO" id="GO:0045332">
    <property type="term" value="P:phospholipid translocation"/>
    <property type="evidence" value="ECO:0007669"/>
    <property type="project" value="TreeGrafter"/>
</dbReference>
<accession>A0A9W4U3B6</accession>
<dbReference type="SUPFAM" id="SSF81660">
    <property type="entry name" value="Metal cation-transporting ATPase, ATP-binding domain N"/>
    <property type="match status" value="1"/>
</dbReference>
<comment type="caution">
    <text evidence="27">The sequence shown here is derived from an EMBL/GenBank/DDBJ whole genome shotgun (WGS) entry which is preliminary data.</text>
</comment>
<sequence length="1553" mass="174728">MESSVPPPPPPPEEREVTNPVKRIRWATHRATGLKADNKRQSLKDRLHRRMGSINEKKRESIGKETAGTENGDTTNSDAGSDEQEGGRTVYFNIPLPAHERDEDGHAKNHYARNKIRTAKYTPLSFIPKNLWFQFHNIANVYFAFIIILGIFSIFGASNPALNAVPLIVILIVTAIKDAIEDWRRTVLDNELNNAPVHRLVDFNNVNTAEDTVSLWRRVKKACTKAVVSTYHLWKYRGAKGKEGRARDIGVSRPSIETRRASVATHRSSYTTGEPGIQMTPVPSPLPGSSPRESSLPTDAVNVGGHTHMKEGDKSRGPDVQVQSKFWGSVLDPYKTTPGKARFKKDAWKNVQVGDFVRLYSDDEIPADMVVLSTSSDDGACYVETKGLDGETNLKVRNALHATRDVKHARHCEQADFWIESEAPHSNLYAYSAVIRWMQHNAKDPNAAPYEMAEPISINNLLLRGCQLRNTEWVLACVVFTGEESKIMLNSGMTPSKRAKMSKDLNWNVVYNFFILFGMCLVSGIVLGVFWSKPDTSHSLFEFGSYGNDNATIDGVIAFWAGIILFQNLVPISLYITLEIIRTLQAFFIYSDVQMYHAPLDYPCTPKSWNISDDVGQIEYIFSDKTGTLTQNVMEFKKCTINGVPYGEAYTEAQAGMQRRQGVDIETEGARAREQIARDRARMIEKMRKMYDNPYLWDDDLTFVAPDFVEDLAGESGHEQRMANEKFMLALALCHTVVTERTPGDPPKIEFKAQSPDEAALVATARDVGITFVGREDDRLILNCLGEERKYTVLNTLEFNSTRKRMSAIIRMPDGKIKLLCKGADSMIYSRLIPGEQRELRATTGEHLEMFAREGLRTLCIAEKDIPEEEYQAWNRDYDMAANAVAGREEKLEEVSDRIENQLYLIGGTAIEDRLQQGVPDSISLLGRAGIKLWVLTGDKVETAINIGFSCNLLDNDMDLILFKVEDENLATAEALLDEKLAIFNMTGSQAELDKAQNDHQPPPPTHAIVIDGDTLKLCLDDSIKRKFLLLCKQCRSVLCCRVSPAQKAAVVNMVKTGLDCLTLAIGDGANDVAMIQEAHVGVGIAGVEGRAAVMSSDYAIGQFRFLTRLVLVHGRWSYRRLAETIANFFYKNIVWTFGLFWYQIYTNFDSQYIFDYSYIIWFNLAFTSLPVILMGVLDQDVDDRVSLAVPQLYTRGIERKEWTQWKFWSYMLDGVYQSAIAFYFVYLIFAPATFATASGLDLAELKRMGITVATIAVCAANFFVLFNTFRWDWIMVLVVIISTLFIWFWTGIYTTFPSSAQFYKGGAEVYGSLYFWAVLFVALIACLLPRFIAKSTQKMFFPLDVDIIREQVKQGKFDYLKASDSFIPPPPGKVVSKAPSDASKYKAANAQEGDEDVRPFYPPSVAPTATTHNPRSQNGSNSTDGYTYRPSLEAIPQAPNPAHRMSMDRPRPSFDRARMSMDRVRPSFECSNDFTSAAMLTRMESSHSRNSYGGPPPQQDGRAMSRLRNVFRRPTVTREEAPEHLRENHDTPPPVPALERTDLPGSPRSPKR</sequence>
<feature type="transmembrane region" description="Helical" evidence="23">
    <location>
        <begin position="1314"/>
        <end position="1334"/>
    </location>
</feature>
<dbReference type="InterPro" id="IPR023214">
    <property type="entry name" value="HAD_sf"/>
</dbReference>
<dbReference type="FunFam" id="3.40.50.1000:FF:000001">
    <property type="entry name" value="Phospholipid-transporting ATPase IC"/>
    <property type="match status" value="1"/>
</dbReference>
<feature type="compositionally biased region" description="Basic and acidic residues" evidence="24">
    <location>
        <begin position="1517"/>
        <end position="1531"/>
    </location>
</feature>
<dbReference type="EC" id="7.6.2.1" evidence="23"/>
<evidence type="ECO:0000259" key="26">
    <source>
        <dbReference type="Pfam" id="PF16212"/>
    </source>
</evidence>
<feature type="transmembrane region" description="Helical" evidence="23">
    <location>
        <begin position="138"/>
        <end position="155"/>
    </location>
</feature>
<feature type="binding site" evidence="22">
    <location>
        <position position="626"/>
    </location>
    <ligand>
        <name>Mg(2+)</name>
        <dbReference type="ChEBI" id="CHEBI:18420"/>
    </ligand>
</feature>
<feature type="binding site" evidence="21">
    <location>
        <position position="758"/>
    </location>
    <ligand>
        <name>ATP</name>
        <dbReference type="ChEBI" id="CHEBI:30616"/>
    </ligand>
</feature>
<dbReference type="Pfam" id="PF13246">
    <property type="entry name" value="Cation_ATPase"/>
    <property type="match status" value="1"/>
</dbReference>
<feature type="binding site" evidence="21">
    <location>
        <position position="1048"/>
    </location>
    <ligand>
        <name>ATP</name>
        <dbReference type="ChEBI" id="CHEBI:30616"/>
    </ligand>
</feature>
<evidence type="ECO:0000256" key="23">
    <source>
        <dbReference type="RuleBase" id="RU362033"/>
    </source>
</evidence>
<evidence type="ECO:0000256" key="15">
    <source>
        <dbReference type="ARBA" id="ARBA00034036"/>
    </source>
</evidence>
<comment type="catalytic activity">
    <reaction evidence="15 23">
        <text>ATP + H2O + phospholipidSide 1 = ADP + phosphate + phospholipidSide 2.</text>
        <dbReference type="EC" id="7.6.2.1"/>
    </reaction>
</comment>
<dbReference type="SFLD" id="SFLDS00003">
    <property type="entry name" value="Haloacid_Dehalogenase"/>
    <property type="match status" value="1"/>
</dbReference>
<keyword evidence="8 21" id="KW-0547">Nucleotide-binding</keyword>
<feature type="region of interest" description="Disordered" evidence="24">
    <location>
        <begin position="257"/>
        <end position="299"/>
    </location>
</feature>
<dbReference type="InterPro" id="IPR008250">
    <property type="entry name" value="ATPase_P-typ_transduc_dom_A_sf"/>
</dbReference>
<dbReference type="GO" id="GO:0005524">
    <property type="term" value="F:ATP binding"/>
    <property type="evidence" value="ECO:0007669"/>
    <property type="project" value="UniProtKB-UniRule"/>
</dbReference>
<evidence type="ECO:0000313" key="27">
    <source>
        <dbReference type="EMBL" id="CAI6264691.1"/>
    </source>
</evidence>
<protein>
    <recommendedName>
        <fullName evidence="23">Phospholipid-transporting ATPase</fullName>
        <ecNumber evidence="23">7.6.2.1</ecNumber>
    </recommendedName>
</protein>
<organism evidence="27 28">
    <name type="scientific">Periconia digitata</name>
    <dbReference type="NCBI Taxonomy" id="1303443"/>
    <lineage>
        <taxon>Eukaryota</taxon>
        <taxon>Fungi</taxon>
        <taxon>Dikarya</taxon>
        <taxon>Ascomycota</taxon>
        <taxon>Pezizomycotina</taxon>
        <taxon>Dothideomycetes</taxon>
        <taxon>Pleosporomycetidae</taxon>
        <taxon>Pleosporales</taxon>
        <taxon>Massarineae</taxon>
        <taxon>Periconiaceae</taxon>
        <taxon>Periconia</taxon>
    </lineage>
</organism>
<keyword evidence="7 22" id="KW-0479">Metal-binding</keyword>
<dbReference type="GO" id="GO:0140351">
    <property type="term" value="F:glycosylceramide flippase activity"/>
    <property type="evidence" value="ECO:0007669"/>
    <property type="project" value="UniProtKB-ARBA"/>
</dbReference>
<dbReference type="PANTHER" id="PTHR24092">
    <property type="entry name" value="PROBABLE PHOSPHOLIPID-TRANSPORTING ATPASE"/>
    <property type="match status" value="1"/>
</dbReference>
<feature type="transmembrane region" description="Helical" evidence="23">
    <location>
        <begin position="1274"/>
        <end position="1294"/>
    </location>
</feature>
<comment type="subcellular location">
    <subcellularLocation>
        <location evidence="2">Cell membrane</location>
        <topology evidence="2">Multi-pass membrane protein</topology>
    </subcellularLocation>
    <subcellularLocation>
        <location evidence="23">Membrane</location>
        <topology evidence="23">Multi-pass membrane protein</topology>
    </subcellularLocation>
</comment>
<dbReference type="InterPro" id="IPR001757">
    <property type="entry name" value="P_typ_ATPase"/>
</dbReference>
<feature type="binding site" evidence="21">
    <location>
        <position position="857"/>
    </location>
    <ligand>
        <name>ATP</name>
        <dbReference type="ChEBI" id="CHEBI:30616"/>
    </ligand>
</feature>
<dbReference type="SUPFAM" id="SSF81653">
    <property type="entry name" value="Calcium ATPase, transduction domain A"/>
    <property type="match status" value="1"/>
</dbReference>
<keyword evidence="12 23" id="KW-1133">Transmembrane helix</keyword>
<evidence type="ECO:0000256" key="24">
    <source>
        <dbReference type="SAM" id="MobiDB-lite"/>
    </source>
</evidence>
<evidence type="ECO:0000313" key="28">
    <source>
        <dbReference type="Proteomes" id="UP001152607"/>
    </source>
</evidence>
<dbReference type="InterPro" id="IPR006539">
    <property type="entry name" value="P-type_ATPase_IV"/>
</dbReference>
<comment type="catalytic activity">
    <reaction evidence="18">
        <text>a 1,2-diacyl-sn-glycero-3-phospho-L-serine(out) + ATP + H2O = a 1,2-diacyl-sn-glycero-3-phospho-L-serine(in) + ADP + phosphate + H(+)</text>
        <dbReference type="Rhea" id="RHEA:38567"/>
        <dbReference type="ChEBI" id="CHEBI:15377"/>
        <dbReference type="ChEBI" id="CHEBI:15378"/>
        <dbReference type="ChEBI" id="CHEBI:30616"/>
        <dbReference type="ChEBI" id="CHEBI:43474"/>
        <dbReference type="ChEBI" id="CHEBI:57262"/>
        <dbReference type="ChEBI" id="CHEBI:456216"/>
    </reaction>
    <physiologicalReaction direction="left-to-right" evidence="18">
        <dbReference type="Rhea" id="RHEA:38568"/>
    </physiologicalReaction>
</comment>
<dbReference type="SFLD" id="SFLDF00027">
    <property type="entry name" value="p-type_atpase"/>
    <property type="match status" value="1"/>
</dbReference>
<feature type="domain" description="P-type ATPase N-terminal" evidence="25">
    <location>
        <begin position="103"/>
        <end position="160"/>
    </location>
</feature>
<comment type="catalytic activity">
    <reaction evidence="16">
        <text>a 1,2-diacyl-sn-glycero-3-phosphoethanolamine(out) + ATP + H2O = a 1,2-diacyl-sn-glycero-3-phosphoethanolamine(in) + ADP + phosphate + H(+)</text>
        <dbReference type="Rhea" id="RHEA:66132"/>
        <dbReference type="ChEBI" id="CHEBI:15377"/>
        <dbReference type="ChEBI" id="CHEBI:15378"/>
        <dbReference type="ChEBI" id="CHEBI:30616"/>
        <dbReference type="ChEBI" id="CHEBI:43474"/>
        <dbReference type="ChEBI" id="CHEBI:64612"/>
        <dbReference type="ChEBI" id="CHEBI:456216"/>
    </reaction>
    <physiologicalReaction direction="left-to-right" evidence="16">
        <dbReference type="Rhea" id="RHEA:66133"/>
    </physiologicalReaction>
</comment>
<feature type="transmembrane region" description="Helical" evidence="23">
    <location>
        <begin position="1126"/>
        <end position="1145"/>
    </location>
</feature>
<reference evidence="27" key="1">
    <citation type="submission" date="2023-01" db="EMBL/GenBank/DDBJ databases">
        <authorList>
            <person name="Van Ghelder C."/>
            <person name="Rancurel C."/>
        </authorList>
    </citation>
    <scope>NUCLEOTIDE SEQUENCE</scope>
    <source>
        <strain evidence="27">CNCM I-4278</strain>
    </source>
</reference>
<evidence type="ECO:0000256" key="11">
    <source>
        <dbReference type="ARBA" id="ARBA00022967"/>
    </source>
</evidence>
<feature type="domain" description="P-type ATPase C-terminal" evidence="26">
    <location>
        <begin position="1094"/>
        <end position="1343"/>
    </location>
</feature>
<dbReference type="InterPro" id="IPR032631">
    <property type="entry name" value="P-type_ATPase_N"/>
</dbReference>
<evidence type="ECO:0000256" key="9">
    <source>
        <dbReference type="ARBA" id="ARBA00022840"/>
    </source>
</evidence>
<name>A0A9W4U3B6_9PLEO</name>
<dbReference type="FunFam" id="3.40.50.1000:FF:000108">
    <property type="entry name" value="Phospholipid-transporting ATPase"/>
    <property type="match status" value="1"/>
</dbReference>
<dbReference type="Pfam" id="PF16212">
    <property type="entry name" value="PhoLip_ATPase_C"/>
    <property type="match status" value="1"/>
</dbReference>
<evidence type="ECO:0000256" key="12">
    <source>
        <dbReference type="ARBA" id="ARBA00022989"/>
    </source>
</evidence>
<dbReference type="InterPro" id="IPR032630">
    <property type="entry name" value="P_typ_ATPase_c"/>
</dbReference>
<feature type="binding site" evidence="21">
    <location>
        <position position="822"/>
    </location>
    <ligand>
        <name>ATP</name>
        <dbReference type="ChEBI" id="CHEBI:30616"/>
    </ligand>
</feature>
<feature type="transmembrane region" description="Helical" evidence="23">
    <location>
        <begin position="1157"/>
        <end position="1178"/>
    </location>
</feature>
<feature type="binding site" evidence="21">
    <location>
        <position position="1042"/>
    </location>
    <ligand>
        <name>ATP</name>
        <dbReference type="ChEBI" id="CHEBI:30616"/>
    </ligand>
</feature>
<gene>
    <name evidence="27" type="ORF">PDIGIT_LOCUS1489</name>
</gene>
<feature type="binding site" evidence="21">
    <location>
        <position position="1071"/>
    </location>
    <ligand>
        <name>ATP</name>
        <dbReference type="ChEBI" id="CHEBI:30616"/>
    </ligand>
</feature>
<feature type="compositionally biased region" description="Pro residues" evidence="24">
    <location>
        <begin position="1"/>
        <end position="11"/>
    </location>
</feature>
<dbReference type="GO" id="GO:0016887">
    <property type="term" value="F:ATP hydrolysis activity"/>
    <property type="evidence" value="ECO:0007669"/>
    <property type="project" value="InterPro"/>
</dbReference>
<feature type="active site" description="4-aspartylphosphate intermediate" evidence="20">
    <location>
        <position position="624"/>
    </location>
</feature>
<feature type="binding site" evidence="21">
    <location>
        <position position="625"/>
    </location>
    <ligand>
        <name>ATP</name>
        <dbReference type="ChEBI" id="CHEBI:30616"/>
    </ligand>
</feature>
<comment type="catalytic activity">
    <reaction evidence="19">
        <text>a 1,2-diacyl-sn-glycero-3-phosphocholine(out) + ATP + H2O = a 1,2-diacyl-sn-glycero-3-phosphocholine(in) + ADP + phosphate + H(+)</text>
        <dbReference type="Rhea" id="RHEA:38583"/>
        <dbReference type="ChEBI" id="CHEBI:15377"/>
        <dbReference type="ChEBI" id="CHEBI:15378"/>
        <dbReference type="ChEBI" id="CHEBI:30616"/>
        <dbReference type="ChEBI" id="CHEBI:43474"/>
        <dbReference type="ChEBI" id="CHEBI:57643"/>
        <dbReference type="ChEBI" id="CHEBI:456216"/>
    </reaction>
    <physiologicalReaction direction="left-to-right" evidence="19">
        <dbReference type="Rhea" id="RHEA:38584"/>
    </physiologicalReaction>
</comment>
<comment type="cofactor">
    <cofactor evidence="1 22">
        <name>Mg(2+)</name>
        <dbReference type="ChEBI" id="CHEBI:18420"/>
    </cofactor>
</comment>
<dbReference type="EMBL" id="CAOQHR010000001">
    <property type="protein sequence ID" value="CAI6264691.1"/>
    <property type="molecule type" value="Genomic_DNA"/>
</dbReference>
<feature type="binding site" evidence="22">
    <location>
        <position position="1068"/>
    </location>
    <ligand>
        <name>Mg(2+)</name>
        <dbReference type="ChEBI" id="CHEBI:18420"/>
    </ligand>
</feature>
<dbReference type="InterPro" id="IPR044492">
    <property type="entry name" value="P_typ_ATPase_HD_dom"/>
</dbReference>
<dbReference type="InterPro" id="IPR023298">
    <property type="entry name" value="ATPase_P-typ_TM_dom_sf"/>
</dbReference>
<proteinExistence type="inferred from homology"/>
<dbReference type="SFLD" id="SFLDG00002">
    <property type="entry name" value="C1.7:_P-type_atpase_like"/>
    <property type="match status" value="1"/>
</dbReference>
<dbReference type="FunFam" id="3.40.1110.10:FF:000035">
    <property type="entry name" value="Phospholipid-transporting ATPase"/>
    <property type="match status" value="1"/>
</dbReference>
<dbReference type="OrthoDB" id="377733at2759"/>
<dbReference type="Pfam" id="PF16209">
    <property type="entry name" value="PhoLip_ATPase_N"/>
    <property type="match status" value="1"/>
</dbReference>
<feature type="transmembrane region" description="Helical" evidence="23">
    <location>
        <begin position="1208"/>
        <end position="1230"/>
    </location>
</feature>
<keyword evidence="4" id="KW-0813">Transport</keyword>
<dbReference type="Gene3D" id="2.70.150.10">
    <property type="entry name" value="Calcium-transporting ATPase, cytoplasmic transduction domain A"/>
    <property type="match status" value="1"/>
</dbReference>
<feature type="binding site" evidence="21">
    <location>
        <position position="939"/>
    </location>
    <ligand>
        <name>ATP</name>
        <dbReference type="ChEBI" id="CHEBI:30616"/>
    </ligand>
</feature>
<dbReference type="SUPFAM" id="SSF81665">
    <property type="entry name" value="Calcium ATPase, transmembrane domain M"/>
    <property type="match status" value="1"/>
</dbReference>
<evidence type="ECO:0000256" key="6">
    <source>
        <dbReference type="ARBA" id="ARBA00022692"/>
    </source>
</evidence>
<keyword evidence="13" id="KW-0445">Lipid transport</keyword>
<comment type="catalytic activity">
    <reaction evidence="17">
        <text>a beta-D-glucosyl-(1&lt;-&gt;1')-N-acylsphing-4-enine(out) + ATP + H2O = a beta-D-glucosyl-(1&lt;-&gt;1')-N-acylsphing-4-enine(in) + ADP + phosphate + H(+)</text>
        <dbReference type="Rhea" id="RHEA:66036"/>
        <dbReference type="ChEBI" id="CHEBI:15377"/>
        <dbReference type="ChEBI" id="CHEBI:15378"/>
        <dbReference type="ChEBI" id="CHEBI:22801"/>
        <dbReference type="ChEBI" id="CHEBI:30616"/>
        <dbReference type="ChEBI" id="CHEBI:43474"/>
        <dbReference type="ChEBI" id="CHEBI:456216"/>
    </reaction>
    <physiologicalReaction direction="left-to-right" evidence="17">
        <dbReference type="Rhea" id="RHEA:66037"/>
    </physiologicalReaction>
</comment>
<dbReference type="Gene3D" id="3.40.1110.10">
    <property type="entry name" value="Calcium-transporting ATPase, cytoplasmic domain N"/>
    <property type="match status" value="1"/>
</dbReference>
<evidence type="ECO:0000256" key="21">
    <source>
        <dbReference type="PIRSR" id="PIRSR606539-2"/>
    </source>
</evidence>
<evidence type="ECO:0000256" key="4">
    <source>
        <dbReference type="ARBA" id="ARBA00022448"/>
    </source>
</evidence>
<keyword evidence="14 23" id="KW-0472">Membrane</keyword>
<evidence type="ECO:0000256" key="3">
    <source>
        <dbReference type="ARBA" id="ARBA00008109"/>
    </source>
</evidence>
<evidence type="ECO:0000256" key="2">
    <source>
        <dbReference type="ARBA" id="ARBA00004651"/>
    </source>
</evidence>
<feature type="region of interest" description="Disordered" evidence="24">
    <location>
        <begin position="1483"/>
        <end position="1553"/>
    </location>
</feature>
<evidence type="ECO:0000256" key="18">
    <source>
        <dbReference type="ARBA" id="ARBA00051303"/>
    </source>
</evidence>
<evidence type="ECO:0000256" key="14">
    <source>
        <dbReference type="ARBA" id="ARBA00023136"/>
    </source>
</evidence>
<dbReference type="NCBIfam" id="TIGR01652">
    <property type="entry name" value="ATPase-Plipid"/>
    <property type="match status" value="1"/>
</dbReference>
<evidence type="ECO:0000256" key="22">
    <source>
        <dbReference type="PIRSR" id="PIRSR606539-3"/>
    </source>
</evidence>
<dbReference type="CDD" id="cd02073">
    <property type="entry name" value="P-type_ATPase_APLT_Dnf-like"/>
    <property type="match status" value="1"/>
</dbReference>
<dbReference type="GO" id="GO:0000287">
    <property type="term" value="F:magnesium ion binding"/>
    <property type="evidence" value="ECO:0007669"/>
    <property type="project" value="UniProtKB-UniRule"/>
</dbReference>
<feature type="binding site" evidence="22">
    <location>
        <position position="1072"/>
    </location>
    <ligand>
        <name>Mg(2+)</name>
        <dbReference type="ChEBI" id="CHEBI:18420"/>
    </ligand>
</feature>
<evidence type="ECO:0000256" key="20">
    <source>
        <dbReference type="PIRSR" id="PIRSR606539-1"/>
    </source>
</evidence>
<evidence type="ECO:0000256" key="17">
    <source>
        <dbReference type="ARBA" id="ARBA00050913"/>
    </source>
</evidence>
<dbReference type="PANTHER" id="PTHR24092:SF180">
    <property type="entry name" value="PHOSPHOLIPID-TRANSPORTING ATPASE DNF1-RELATED"/>
    <property type="match status" value="1"/>
</dbReference>
<feature type="compositionally biased region" description="Polar residues" evidence="24">
    <location>
        <begin position="1408"/>
        <end position="1426"/>
    </location>
</feature>
<feature type="transmembrane region" description="Helical" evidence="23">
    <location>
        <begin position="1250"/>
        <end position="1267"/>
    </location>
</feature>
<dbReference type="Gene3D" id="3.40.50.1000">
    <property type="entry name" value="HAD superfamily/HAD-like"/>
    <property type="match status" value="1"/>
</dbReference>
<keyword evidence="11 23" id="KW-1278">Translocase</keyword>
<feature type="region of interest" description="Disordered" evidence="24">
    <location>
        <begin position="1372"/>
        <end position="1455"/>
    </location>
</feature>
<feature type="compositionally biased region" description="Basic and acidic residues" evidence="24">
    <location>
        <begin position="36"/>
        <end position="45"/>
    </location>
</feature>
<dbReference type="Proteomes" id="UP001152607">
    <property type="component" value="Unassembled WGS sequence"/>
</dbReference>
<keyword evidence="28" id="KW-1185">Reference proteome</keyword>
<evidence type="ECO:0000256" key="19">
    <source>
        <dbReference type="ARBA" id="ARBA00052223"/>
    </source>
</evidence>
<feature type="binding site" evidence="21">
    <location>
        <position position="1072"/>
    </location>
    <ligand>
        <name>ATP</name>
        <dbReference type="ChEBI" id="CHEBI:30616"/>
    </ligand>
</feature>
<evidence type="ECO:0000256" key="8">
    <source>
        <dbReference type="ARBA" id="ARBA00022741"/>
    </source>
</evidence>
<evidence type="ECO:0000256" key="10">
    <source>
        <dbReference type="ARBA" id="ARBA00022842"/>
    </source>
</evidence>
<feature type="region of interest" description="Disordered" evidence="24">
    <location>
        <begin position="1"/>
        <end position="87"/>
    </location>
</feature>
<feature type="binding site" evidence="21">
    <location>
        <position position="626"/>
    </location>
    <ligand>
        <name>ATP</name>
        <dbReference type="ChEBI" id="CHEBI:30616"/>
    </ligand>
</feature>
<evidence type="ECO:0000256" key="16">
    <source>
        <dbReference type="ARBA" id="ARBA00049128"/>
    </source>
</evidence>
<evidence type="ECO:0000256" key="7">
    <source>
        <dbReference type="ARBA" id="ARBA00022723"/>
    </source>
</evidence>
<keyword evidence="6 23" id="KW-0812">Transmembrane</keyword>
<feature type="binding site" evidence="22">
    <location>
        <position position="624"/>
    </location>
    <ligand>
        <name>Mg(2+)</name>
        <dbReference type="ChEBI" id="CHEBI:18420"/>
    </ligand>
</feature>
<dbReference type="SUPFAM" id="SSF56784">
    <property type="entry name" value="HAD-like"/>
    <property type="match status" value="1"/>
</dbReference>
<feature type="binding site" evidence="21">
    <location>
        <position position="799"/>
    </location>
    <ligand>
        <name>ATP</name>
        <dbReference type="ChEBI" id="CHEBI:30616"/>
    </ligand>
</feature>
<comment type="similarity">
    <text evidence="3 23">Belongs to the cation transport ATPase (P-type) (TC 3.A.3) family. Type IV subfamily.</text>
</comment>
<dbReference type="GO" id="GO:0005886">
    <property type="term" value="C:plasma membrane"/>
    <property type="evidence" value="ECO:0007669"/>
    <property type="project" value="UniProtKB-SubCell"/>
</dbReference>
<dbReference type="InterPro" id="IPR023299">
    <property type="entry name" value="ATPase_P-typ_cyto_dom_N"/>
</dbReference>
<dbReference type="InterPro" id="IPR018303">
    <property type="entry name" value="ATPase_P-typ_P_site"/>
</dbReference>
<keyword evidence="10 22" id="KW-0460">Magnesium</keyword>
<feature type="binding site" evidence="21">
    <location>
        <position position="937"/>
    </location>
    <ligand>
        <name>ATP</name>
        <dbReference type="ChEBI" id="CHEBI:30616"/>
    </ligand>
</feature>